<keyword evidence="3" id="KW-1185">Reference proteome</keyword>
<dbReference type="EMBL" id="BMQA01000035">
    <property type="protein sequence ID" value="GGJ48681.1"/>
    <property type="molecule type" value="Genomic_DNA"/>
</dbReference>
<proteinExistence type="predicted"/>
<dbReference type="RefSeq" id="WP_229841181.1">
    <property type="nucleotide sequence ID" value="NZ_BMQA01000035.1"/>
</dbReference>
<name>A0A917P0N3_9ACTN</name>
<comment type="caution">
    <text evidence="2">The sequence shown here is derived from an EMBL/GenBank/DDBJ whole genome shotgun (WGS) entry which is preliminary data.</text>
</comment>
<evidence type="ECO:0000313" key="3">
    <source>
        <dbReference type="Proteomes" id="UP000657574"/>
    </source>
</evidence>
<evidence type="ECO:0000259" key="1">
    <source>
        <dbReference type="Pfam" id="PF13340"/>
    </source>
</evidence>
<evidence type="ECO:0000313" key="2">
    <source>
        <dbReference type="EMBL" id="GGJ48681.1"/>
    </source>
</evidence>
<reference evidence="2" key="2">
    <citation type="submission" date="2020-09" db="EMBL/GenBank/DDBJ databases">
        <authorList>
            <person name="Sun Q."/>
            <person name="Ohkuma M."/>
        </authorList>
    </citation>
    <scope>NUCLEOTIDE SEQUENCE</scope>
    <source>
        <strain evidence="2">JCM 3086</strain>
    </source>
</reference>
<dbReference type="Proteomes" id="UP000657574">
    <property type="component" value="Unassembled WGS sequence"/>
</dbReference>
<organism evidence="2 3">
    <name type="scientific">Streptomyces brasiliensis</name>
    <dbReference type="NCBI Taxonomy" id="1954"/>
    <lineage>
        <taxon>Bacteria</taxon>
        <taxon>Bacillati</taxon>
        <taxon>Actinomycetota</taxon>
        <taxon>Actinomycetes</taxon>
        <taxon>Kitasatosporales</taxon>
        <taxon>Streptomycetaceae</taxon>
        <taxon>Streptomyces</taxon>
    </lineage>
</organism>
<dbReference type="Pfam" id="PF13340">
    <property type="entry name" value="DUF4096"/>
    <property type="match status" value="1"/>
</dbReference>
<protein>
    <recommendedName>
        <fullName evidence="1">Insertion element IS402-like domain-containing protein</fullName>
    </recommendedName>
</protein>
<dbReference type="InterPro" id="IPR025161">
    <property type="entry name" value="IS402-like_dom"/>
</dbReference>
<gene>
    <name evidence="2" type="ORF">GCM10010121_069760</name>
</gene>
<feature type="domain" description="Insertion element IS402-like" evidence="1">
    <location>
        <begin position="23"/>
        <end position="98"/>
    </location>
</feature>
<reference evidence="2" key="1">
    <citation type="journal article" date="2014" name="Int. J. Syst. Evol. Microbiol.">
        <title>Complete genome sequence of Corynebacterium casei LMG S-19264T (=DSM 44701T), isolated from a smear-ripened cheese.</title>
        <authorList>
            <consortium name="US DOE Joint Genome Institute (JGI-PGF)"/>
            <person name="Walter F."/>
            <person name="Albersmeier A."/>
            <person name="Kalinowski J."/>
            <person name="Ruckert C."/>
        </authorList>
    </citation>
    <scope>NUCLEOTIDE SEQUENCE</scope>
    <source>
        <strain evidence="2">JCM 3086</strain>
    </source>
</reference>
<dbReference type="PANTHER" id="PTHR30007">
    <property type="entry name" value="PHP DOMAIN PROTEIN"/>
    <property type="match status" value="1"/>
</dbReference>
<accession>A0A917P0N3</accession>
<dbReference type="PANTHER" id="PTHR30007:SF0">
    <property type="entry name" value="TRANSPOSASE"/>
    <property type="match status" value="1"/>
</dbReference>
<sequence length="147" mass="17203">MAHQAGNAADGTRRARAYPSDLNRAQWRVARLIPVPAWLRGHGGRPEGYCHRVMIDAILYLVDNGIKWSGMPVDFPPWKTVYRFFRRWRENGFLDLLHDALREQPRRAAGRMTRPTAAIVARLSSWPGAARWGRRWWRGCCQRRRIR</sequence>
<dbReference type="AlphaFoldDB" id="A0A917P0N3"/>